<dbReference type="InterPro" id="IPR052530">
    <property type="entry name" value="NAD(P)H_nitroreductase"/>
</dbReference>
<evidence type="ECO:0000256" key="2">
    <source>
        <dbReference type="ARBA" id="ARBA00022630"/>
    </source>
</evidence>
<dbReference type="PIRSF" id="PIRSF000232">
    <property type="entry name" value="YdjA"/>
    <property type="match status" value="1"/>
</dbReference>
<evidence type="ECO:0000256" key="3">
    <source>
        <dbReference type="ARBA" id="ARBA00022643"/>
    </source>
</evidence>
<keyword evidence="11" id="KW-1185">Reference proteome</keyword>
<sequence length="185" mass="20223">MDALTLLLTRRSQPRLSAPAPQGEALENIKLAALRTPDHASLAPWQFLVIEGKGLDQLGALFEQSAIDNDKSEREIQRAPQLPVRAPMIIVVATNYQEHEKVPQVEQLGSAACATMAMQMAAVAQGFQGIWRTGAYAHCPVVKAGLGIAEENEIVGFLYLGTPVQEVPQKPVPETSEFFKPWPQK</sequence>
<dbReference type="GO" id="GO:0016491">
    <property type="term" value="F:oxidoreductase activity"/>
    <property type="evidence" value="ECO:0007669"/>
    <property type="project" value="UniProtKB-UniRule"/>
</dbReference>
<comment type="cofactor">
    <cofactor evidence="8">
        <name>FMN</name>
        <dbReference type="ChEBI" id="CHEBI:58210"/>
    </cofactor>
    <text evidence="8">Binds 1 FMN per subunit.</text>
</comment>
<evidence type="ECO:0000313" key="10">
    <source>
        <dbReference type="EMBL" id="SHG35246.1"/>
    </source>
</evidence>
<evidence type="ECO:0000256" key="4">
    <source>
        <dbReference type="ARBA" id="ARBA00022857"/>
    </source>
</evidence>
<dbReference type="InterPro" id="IPR000415">
    <property type="entry name" value="Nitroreductase-like"/>
</dbReference>
<dbReference type="AlphaFoldDB" id="A0A1M5J3T8"/>
<dbReference type="InterPro" id="IPR029479">
    <property type="entry name" value="Nitroreductase"/>
</dbReference>
<reference evidence="11" key="1">
    <citation type="submission" date="2016-11" db="EMBL/GenBank/DDBJ databases">
        <authorList>
            <person name="Varghese N."/>
            <person name="Submissions S."/>
        </authorList>
    </citation>
    <scope>NUCLEOTIDE SEQUENCE [LARGE SCALE GENOMIC DNA]</scope>
    <source>
        <strain evidence="11">CGMCC 1.8995</strain>
    </source>
</reference>
<dbReference type="CDD" id="cd02135">
    <property type="entry name" value="YdjA-like"/>
    <property type="match status" value="1"/>
</dbReference>
<evidence type="ECO:0000256" key="1">
    <source>
        <dbReference type="ARBA" id="ARBA00007118"/>
    </source>
</evidence>
<feature type="binding site" evidence="8">
    <location>
        <position position="35"/>
    </location>
    <ligand>
        <name>FMN</name>
        <dbReference type="ChEBI" id="CHEBI:58210"/>
        <note>ligand shared between dimeric partners</note>
    </ligand>
</feature>
<evidence type="ECO:0000256" key="7">
    <source>
        <dbReference type="PIRNR" id="PIRNR000232"/>
    </source>
</evidence>
<dbReference type="OrthoDB" id="9804207at2"/>
<proteinExistence type="inferred from homology"/>
<dbReference type="InterPro" id="IPR026021">
    <property type="entry name" value="YdjA-like"/>
</dbReference>
<dbReference type="EC" id="1.-.-.-" evidence="7"/>
<dbReference type="NCBIfam" id="NF008088">
    <property type="entry name" value="PRK10828.1"/>
    <property type="match status" value="1"/>
</dbReference>
<keyword evidence="4 7" id="KW-0521">NADP</keyword>
<keyword evidence="5 7" id="KW-0560">Oxidoreductase</keyword>
<keyword evidence="3 7" id="KW-0288">FMN</keyword>
<evidence type="ECO:0000256" key="8">
    <source>
        <dbReference type="PIRSR" id="PIRSR000232-1"/>
    </source>
</evidence>
<dbReference type="PANTHER" id="PTHR43821:SF1">
    <property type="entry name" value="NAD(P)H NITROREDUCTASE YDJA-RELATED"/>
    <property type="match status" value="1"/>
</dbReference>
<comment type="similarity">
    <text evidence="1 7">Belongs to the nitroreductase family.</text>
</comment>
<feature type="binding site" evidence="8">
    <location>
        <position position="39"/>
    </location>
    <ligand>
        <name>FMN</name>
        <dbReference type="ChEBI" id="CHEBI:58210"/>
        <note>ligand shared between dimeric partners</note>
    </ligand>
</feature>
<feature type="binding site" description="in other chain" evidence="8">
    <location>
        <begin position="10"/>
        <end position="12"/>
    </location>
    <ligand>
        <name>FMN</name>
        <dbReference type="ChEBI" id="CHEBI:58210"/>
        <note>ligand shared between dimeric partners</note>
    </ligand>
</feature>
<accession>A0A1M5J3T8</accession>
<organism evidence="10 11">
    <name type="scientific">Marisediminitalea aggregata</name>
    <dbReference type="NCBI Taxonomy" id="634436"/>
    <lineage>
        <taxon>Bacteria</taxon>
        <taxon>Pseudomonadati</taxon>
        <taxon>Pseudomonadota</taxon>
        <taxon>Gammaproteobacteria</taxon>
        <taxon>Alteromonadales</taxon>
        <taxon>Alteromonadaceae</taxon>
        <taxon>Marisediminitalea</taxon>
    </lineage>
</organism>
<evidence type="ECO:0000259" key="9">
    <source>
        <dbReference type="Pfam" id="PF00881"/>
    </source>
</evidence>
<dbReference type="STRING" id="634436.SAMN05216361_1931"/>
<protein>
    <recommendedName>
        <fullName evidence="7">Putative NAD(P)H nitroreductase</fullName>
        <ecNumber evidence="7">1.-.-.-</ecNumber>
    </recommendedName>
</protein>
<evidence type="ECO:0000256" key="5">
    <source>
        <dbReference type="ARBA" id="ARBA00023002"/>
    </source>
</evidence>
<keyword evidence="6 7" id="KW-0520">NAD</keyword>
<dbReference type="Proteomes" id="UP000184520">
    <property type="component" value="Unassembled WGS sequence"/>
</dbReference>
<dbReference type="PANTHER" id="PTHR43821">
    <property type="entry name" value="NAD(P)H NITROREDUCTASE YDJA-RELATED"/>
    <property type="match status" value="1"/>
</dbReference>
<feature type="domain" description="Nitroreductase" evidence="9">
    <location>
        <begin position="9"/>
        <end position="161"/>
    </location>
</feature>
<keyword evidence="2 7" id="KW-0285">Flavoprotein</keyword>
<evidence type="ECO:0000313" key="11">
    <source>
        <dbReference type="Proteomes" id="UP000184520"/>
    </source>
</evidence>
<dbReference type="SUPFAM" id="SSF55469">
    <property type="entry name" value="FMN-dependent nitroreductase-like"/>
    <property type="match status" value="1"/>
</dbReference>
<dbReference type="Pfam" id="PF00881">
    <property type="entry name" value="Nitroreductase"/>
    <property type="match status" value="1"/>
</dbReference>
<dbReference type="RefSeq" id="WP_073321609.1">
    <property type="nucleotide sequence ID" value="NZ_FQWD01000003.1"/>
</dbReference>
<evidence type="ECO:0000256" key="6">
    <source>
        <dbReference type="ARBA" id="ARBA00023027"/>
    </source>
</evidence>
<name>A0A1M5J3T8_9ALTE</name>
<feature type="binding site" description="in other chain" evidence="8">
    <location>
        <begin position="131"/>
        <end position="133"/>
    </location>
    <ligand>
        <name>FMN</name>
        <dbReference type="ChEBI" id="CHEBI:58210"/>
        <note>ligand shared between dimeric partners</note>
    </ligand>
</feature>
<dbReference type="Gene3D" id="3.40.109.10">
    <property type="entry name" value="NADH Oxidase"/>
    <property type="match status" value="1"/>
</dbReference>
<gene>
    <name evidence="10" type="ORF">SAMN05216361_1931</name>
</gene>
<dbReference type="EMBL" id="FQWD01000003">
    <property type="protein sequence ID" value="SHG35246.1"/>
    <property type="molecule type" value="Genomic_DNA"/>
</dbReference>